<reference evidence="2 3" key="1">
    <citation type="submission" date="2016-10" db="EMBL/GenBank/DDBJ databases">
        <title>Arsenicibacter rosenii gen. nov., sp. nov., an efficient arsenic-methylating bacterium isolated from an arsenic-contaminated paddy soil.</title>
        <authorList>
            <person name="Huang K."/>
        </authorList>
    </citation>
    <scope>NUCLEOTIDE SEQUENCE [LARGE SCALE GENOMIC DNA]</scope>
    <source>
        <strain evidence="2 3">SM-1</strain>
    </source>
</reference>
<feature type="signal peptide" evidence="1">
    <location>
        <begin position="1"/>
        <end position="17"/>
    </location>
</feature>
<dbReference type="SUPFAM" id="SSF49464">
    <property type="entry name" value="Carboxypeptidase regulatory domain-like"/>
    <property type="match status" value="1"/>
</dbReference>
<feature type="chain" id="PRO_5010373290" description="TonB-dependent receptor" evidence="1">
    <location>
        <begin position="18"/>
        <end position="781"/>
    </location>
</feature>
<sequence length="781" mass="87858">MKPVVLLFLLLPLTLPAQSLTQTIRGRVTDKTTKTGLPGATLLVVGTQHGAVADREGYFRLDEVPVGRQTLRVSYVGYREIVLTNLIVNSAKELIIQAELDESVVMANEVIVKAKADKAKPINELAAVSARVFTVEETSRYAGAFMDPARLVTNFAGAQNPRNDRNDVVVRGNSPLGVLWRLEGVDIPNPNHFAFLGSSGGISILNTNTLANSDFLTGAFPAEYGNRTAAAFDLNLRTGNNARYEYTGQAGIGGLEFGIEGPVQRKKHSSFMASYRTFSLKSIEQLGLKPAVTGGLPDFQDLTFKLNLPSEKWGSITVFGLGGKSTYHERDDTGARNDLGSGMGVAGLTHLYHFSPKTYGKLYLSWSGSETTEQDLNTSQQLTQDLRMNYQQVQGRYEVVQKFTARNLIKGGITVNRIYFDFLEKRYSGKTVQTRFDDRSQATLWQSYIHWQHRFNDRLTMNSGLYFQYFGLNSTQRLEPRWSLQWQAAPQHRLSLGYGSHSQTQPLAHYTRLYTYTNRPAQQTNHGLDFTKSHHLVLSHDWSFHENWRLKSEAYYQSLYDVPVTLRPSPFFSTINTGTVEQGVLNIPDSLLNAGAGYNTGMEFTLEKFFRQRATLEPHYLLATLSVFRSRYQGADHIWRNTAFGNQYVLNLLAGYEWAVGRARNNALLVDVRFSATGGKPYIPVDLAASVKAKSEVRDTKNAYQTRLAPYQRIDLKTSFRFNRPKASHYLFVELTNLLSEEVALTVRYDNATKSVRTQYYGFKLLPLAGYRIGWGKTKAR</sequence>
<keyword evidence="3" id="KW-1185">Reference proteome</keyword>
<evidence type="ECO:0008006" key="4">
    <source>
        <dbReference type="Google" id="ProtNLM"/>
    </source>
</evidence>
<dbReference type="EMBL" id="MORL01000002">
    <property type="protein sequence ID" value="OIN60356.1"/>
    <property type="molecule type" value="Genomic_DNA"/>
</dbReference>
<dbReference type="RefSeq" id="WP_071502149.1">
    <property type="nucleotide sequence ID" value="NZ_MORL01000002.1"/>
</dbReference>
<keyword evidence="1" id="KW-0732">Signal</keyword>
<dbReference type="AlphaFoldDB" id="A0A1S2VQA1"/>
<dbReference type="Gene3D" id="2.170.130.10">
    <property type="entry name" value="TonB-dependent receptor, plug domain"/>
    <property type="match status" value="1"/>
</dbReference>
<proteinExistence type="predicted"/>
<comment type="caution">
    <text evidence="2">The sequence shown here is derived from an EMBL/GenBank/DDBJ whole genome shotgun (WGS) entry which is preliminary data.</text>
</comment>
<evidence type="ECO:0000313" key="2">
    <source>
        <dbReference type="EMBL" id="OIN60356.1"/>
    </source>
</evidence>
<dbReference type="Pfam" id="PF13715">
    <property type="entry name" value="CarbopepD_reg_2"/>
    <property type="match status" value="1"/>
</dbReference>
<dbReference type="Proteomes" id="UP000181790">
    <property type="component" value="Unassembled WGS sequence"/>
</dbReference>
<dbReference type="SUPFAM" id="SSF56935">
    <property type="entry name" value="Porins"/>
    <property type="match status" value="1"/>
</dbReference>
<gene>
    <name evidence="2" type="ORF">BLX24_05895</name>
</gene>
<name>A0A1S2VQA1_9BACT</name>
<evidence type="ECO:0000256" key="1">
    <source>
        <dbReference type="SAM" id="SignalP"/>
    </source>
</evidence>
<accession>A0A1S2VQA1</accession>
<protein>
    <recommendedName>
        <fullName evidence="4">TonB-dependent receptor</fullName>
    </recommendedName>
</protein>
<evidence type="ECO:0000313" key="3">
    <source>
        <dbReference type="Proteomes" id="UP000181790"/>
    </source>
</evidence>
<dbReference type="OrthoDB" id="9804995at2"/>
<dbReference type="Gene3D" id="2.60.40.1120">
    <property type="entry name" value="Carboxypeptidase-like, regulatory domain"/>
    <property type="match status" value="1"/>
</dbReference>
<dbReference type="InterPro" id="IPR008969">
    <property type="entry name" value="CarboxyPept-like_regulatory"/>
</dbReference>
<dbReference type="InterPro" id="IPR037066">
    <property type="entry name" value="Plug_dom_sf"/>
</dbReference>
<organism evidence="2 3">
    <name type="scientific">Arsenicibacter rosenii</name>
    <dbReference type="NCBI Taxonomy" id="1750698"/>
    <lineage>
        <taxon>Bacteria</taxon>
        <taxon>Pseudomonadati</taxon>
        <taxon>Bacteroidota</taxon>
        <taxon>Cytophagia</taxon>
        <taxon>Cytophagales</taxon>
        <taxon>Spirosomataceae</taxon>
        <taxon>Arsenicibacter</taxon>
    </lineage>
</organism>